<comment type="caution">
    <text evidence="3">The sequence shown here is derived from an EMBL/GenBank/DDBJ whole genome shotgun (WGS) entry which is preliminary data.</text>
</comment>
<dbReference type="OrthoDB" id="1119934at2"/>
<dbReference type="Proteomes" id="UP000177506">
    <property type="component" value="Unassembled WGS sequence"/>
</dbReference>
<dbReference type="AlphaFoldDB" id="A0A1G1T1S5"/>
<keyword evidence="1" id="KW-0732">Signal</keyword>
<dbReference type="InterPro" id="IPR036378">
    <property type="entry name" value="FAS1_dom_sf"/>
</dbReference>
<evidence type="ECO:0000256" key="1">
    <source>
        <dbReference type="SAM" id="SignalP"/>
    </source>
</evidence>
<evidence type="ECO:0000313" key="4">
    <source>
        <dbReference type="Proteomes" id="UP000177506"/>
    </source>
</evidence>
<proteinExistence type="predicted"/>
<organism evidence="3 4">
    <name type="scientific">Hymenobacter coccineus</name>
    <dbReference type="NCBI Taxonomy" id="1908235"/>
    <lineage>
        <taxon>Bacteria</taxon>
        <taxon>Pseudomonadati</taxon>
        <taxon>Bacteroidota</taxon>
        <taxon>Cytophagia</taxon>
        <taxon>Cytophagales</taxon>
        <taxon>Hymenobacteraceae</taxon>
        <taxon>Hymenobacter</taxon>
    </lineage>
</organism>
<evidence type="ECO:0000313" key="3">
    <source>
        <dbReference type="EMBL" id="OGX84831.1"/>
    </source>
</evidence>
<dbReference type="PROSITE" id="PS50213">
    <property type="entry name" value="FAS1"/>
    <property type="match status" value="1"/>
</dbReference>
<dbReference type="InterPro" id="IPR050904">
    <property type="entry name" value="Adhesion/Biosynth-related"/>
</dbReference>
<dbReference type="FunFam" id="2.30.180.10:FF:000019">
    <property type="entry name" value="Cell surface lipoprotein"/>
    <property type="match status" value="1"/>
</dbReference>
<name>A0A1G1T1S5_9BACT</name>
<dbReference type="EMBL" id="MDZA01000397">
    <property type="protein sequence ID" value="OGX84831.1"/>
    <property type="molecule type" value="Genomic_DNA"/>
</dbReference>
<keyword evidence="4" id="KW-1185">Reference proteome</keyword>
<accession>A0A1G1T1S5</accession>
<protein>
    <submittedName>
        <fullName evidence="3">Fasciclin</fullName>
    </submittedName>
</protein>
<dbReference type="SUPFAM" id="SSF82153">
    <property type="entry name" value="FAS1 domain"/>
    <property type="match status" value="1"/>
</dbReference>
<gene>
    <name evidence="3" type="ORF">BEN49_01660</name>
</gene>
<evidence type="ECO:0000259" key="2">
    <source>
        <dbReference type="PROSITE" id="PS50213"/>
    </source>
</evidence>
<feature type="chain" id="PRO_5009578719" evidence="1">
    <location>
        <begin position="25"/>
        <end position="189"/>
    </location>
</feature>
<feature type="signal peptide" evidence="1">
    <location>
        <begin position="1"/>
        <end position="24"/>
    </location>
</feature>
<dbReference type="SMART" id="SM00554">
    <property type="entry name" value="FAS1"/>
    <property type="match status" value="1"/>
</dbReference>
<dbReference type="Pfam" id="PF02469">
    <property type="entry name" value="Fasciclin"/>
    <property type="match status" value="1"/>
</dbReference>
<feature type="domain" description="FAS1" evidence="2">
    <location>
        <begin position="43"/>
        <end position="187"/>
    </location>
</feature>
<dbReference type="GO" id="GO:0005615">
    <property type="term" value="C:extracellular space"/>
    <property type="evidence" value="ECO:0007669"/>
    <property type="project" value="TreeGrafter"/>
</dbReference>
<dbReference type="InterPro" id="IPR000782">
    <property type="entry name" value="FAS1_domain"/>
</dbReference>
<dbReference type="PANTHER" id="PTHR10900">
    <property type="entry name" value="PERIOSTIN-RELATED"/>
    <property type="match status" value="1"/>
</dbReference>
<sequence length="189" mass="19473">MKKTILSLATVVLLSAGVSTAAMAQSKMTAGTVMVGGAAMYPTKNIVENAVNSKDHTTLVAAVKAAGLVETLQSAGPFTVFAPTNEAFNKLPAGTVETLVKPENKETLTKILTYHVVAGRMTAADLKKAIKAGKGTATLKTVSGGTLTAMMKGKNIELKDEKGGISTVTIADVMQSNGVIHVVDSVLMP</sequence>
<dbReference type="PANTHER" id="PTHR10900:SF77">
    <property type="entry name" value="FI19380P1"/>
    <property type="match status" value="1"/>
</dbReference>
<reference evidence="3 4" key="1">
    <citation type="submission" date="2016-08" db="EMBL/GenBank/DDBJ databases">
        <title>Hymenobacter coccineus sp. nov., Hymenobacter lapidarius sp. nov. and Hymenobacter glacialis sp. nov., isolated from Antarctic soil.</title>
        <authorList>
            <person name="Sedlacek I."/>
            <person name="Kralova S."/>
            <person name="Kyrova K."/>
            <person name="Maslanova I."/>
            <person name="Stankova E."/>
            <person name="Vrbovska V."/>
            <person name="Nemec M."/>
            <person name="Bartak M."/>
            <person name="Svec P."/>
            <person name="Busse H.-J."/>
            <person name="Pantucek R."/>
        </authorList>
    </citation>
    <scope>NUCLEOTIDE SEQUENCE [LARGE SCALE GENOMIC DNA]</scope>
    <source>
        <strain evidence="3 4">CCM 8649</strain>
    </source>
</reference>
<dbReference type="Gene3D" id="2.30.180.10">
    <property type="entry name" value="FAS1 domain"/>
    <property type="match status" value="1"/>
</dbReference>
<dbReference type="RefSeq" id="WP_070745860.1">
    <property type="nucleotide sequence ID" value="NZ_MDZA01000397.1"/>
</dbReference>